<proteinExistence type="predicted"/>
<dbReference type="AlphaFoldDB" id="A0A512NIN0"/>
<dbReference type="OrthoDB" id="9793626at2"/>
<evidence type="ECO:0000256" key="1">
    <source>
        <dbReference type="ARBA" id="ARBA00023002"/>
    </source>
</evidence>
<dbReference type="RefSeq" id="WP_147154203.1">
    <property type="nucleotide sequence ID" value="NZ_BKAJ01000111.1"/>
</dbReference>
<accession>A0A512NIN0</accession>
<keyword evidence="5" id="KW-1185">Reference proteome</keyword>
<dbReference type="GO" id="GO:0016491">
    <property type="term" value="F:oxidoreductase activity"/>
    <property type="evidence" value="ECO:0007669"/>
    <property type="project" value="UniProtKB-KW"/>
</dbReference>
<dbReference type="PANTHER" id="PTHR43333">
    <property type="entry name" value="2-HACID_DH_C DOMAIN-CONTAINING PROTEIN"/>
    <property type="match status" value="1"/>
</dbReference>
<dbReference type="Pfam" id="PF02826">
    <property type="entry name" value="2-Hacid_dh_C"/>
    <property type="match status" value="1"/>
</dbReference>
<dbReference type="Gene3D" id="3.40.50.720">
    <property type="entry name" value="NAD(P)-binding Rossmann-like Domain"/>
    <property type="match status" value="2"/>
</dbReference>
<dbReference type="SUPFAM" id="SSF51735">
    <property type="entry name" value="NAD(P)-binding Rossmann-fold domains"/>
    <property type="match status" value="1"/>
</dbReference>
<feature type="domain" description="D-isomer specific 2-hydroxyacid dehydrogenase NAD-binding" evidence="3">
    <location>
        <begin position="124"/>
        <end position="300"/>
    </location>
</feature>
<evidence type="ECO:0000259" key="3">
    <source>
        <dbReference type="Pfam" id="PF02826"/>
    </source>
</evidence>
<dbReference type="GO" id="GO:0051287">
    <property type="term" value="F:NAD binding"/>
    <property type="evidence" value="ECO:0007669"/>
    <property type="project" value="InterPro"/>
</dbReference>
<dbReference type="EMBL" id="BKAJ01000111">
    <property type="protein sequence ID" value="GEP58811.1"/>
    <property type="molecule type" value="Genomic_DNA"/>
</dbReference>
<dbReference type="InterPro" id="IPR036291">
    <property type="entry name" value="NAD(P)-bd_dom_sf"/>
</dbReference>
<gene>
    <name evidence="4" type="ORF">RSO01_59770</name>
</gene>
<evidence type="ECO:0000313" key="4">
    <source>
        <dbReference type="EMBL" id="GEP58811.1"/>
    </source>
</evidence>
<evidence type="ECO:0000313" key="5">
    <source>
        <dbReference type="Proteomes" id="UP000321058"/>
    </source>
</evidence>
<evidence type="ECO:0000256" key="2">
    <source>
        <dbReference type="ARBA" id="ARBA00023027"/>
    </source>
</evidence>
<organism evidence="4 5">
    <name type="scientific">Reyranella soli</name>
    <dbReference type="NCBI Taxonomy" id="1230389"/>
    <lineage>
        <taxon>Bacteria</taxon>
        <taxon>Pseudomonadati</taxon>
        <taxon>Pseudomonadota</taxon>
        <taxon>Alphaproteobacteria</taxon>
        <taxon>Hyphomicrobiales</taxon>
        <taxon>Reyranellaceae</taxon>
        <taxon>Reyranella</taxon>
    </lineage>
</organism>
<keyword evidence="2" id="KW-0520">NAD</keyword>
<dbReference type="CDD" id="cd05300">
    <property type="entry name" value="2-Hacid_dh_1"/>
    <property type="match status" value="1"/>
</dbReference>
<dbReference type="PANTHER" id="PTHR43333:SF1">
    <property type="entry name" value="D-ISOMER SPECIFIC 2-HYDROXYACID DEHYDROGENASE NAD-BINDING DOMAIN-CONTAINING PROTEIN"/>
    <property type="match status" value="1"/>
</dbReference>
<name>A0A512NIN0_9HYPH</name>
<protein>
    <submittedName>
        <fullName evidence="4">3-phosphoglycerate dehydrogenase</fullName>
    </submittedName>
</protein>
<sequence>MTETQSLKLLLSAFALRTWGERIEAADAGLSFVTAEEALAAEGPSAIDIAFMTREVTGRSSKDNQSPELRGFEAVLRKSPKLRWLQIHPAGAERPIYRELRDRGVKVTTASGATAVTVSHSVLGAVIAVNRRFPLLADAQRRHAWEPRLADRSPRDLKGQCAVIVGMGPIGRNIASLLKMLGMNVVGVRRTAEPVEPCDQTVAYEQLHTVLPKADWLILCCPASPVTRGIANAAAFAAMPMGSHFVNVSRGEIAIEQDVIEALQNGRLAGAYLDVFELEPLDPASPLWNMPNVLVSPHTASHSLGQNEAIFDIFLDNLARFRAGRDLRNDVDNLA</sequence>
<dbReference type="InterPro" id="IPR006140">
    <property type="entry name" value="D-isomer_DH_NAD-bd"/>
</dbReference>
<reference evidence="4 5" key="1">
    <citation type="submission" date="2019-07" db="EMBL/GenBank/DDBJ databases">
        <title>Whole genome shotgun sequence of Reyranella soli NBRC 108950.</title>
        <authorList>
            <person name="Hosoyama A."/>
            <person name="Uohara A."/>
            <person name="Ohji S."/>
            <person name="Ichikawa N."/>
        </authorList>
    </citation>
    <scope>NUCLEOTIDE SEQUENCE [LARGE SCALE GENOMIC DNA]</scope>
    <source>
        <strain evidence="4 5">NBRC 108950</strain>
    </source>
</reference>
<comment type="caution">
    <text evidence="4">The sequence shown here is derived from an EMBL/GenBank/DDBJ whole genome shotgun (WGS) entry which is preliminary data.</text>
</comment>
<keyword evidence="1" id="KW-0560">Oxidoreductase</keyword>
<dbReference type="Proteomes" id="UP000321058">
    <property type="component" value="Unassembled WGS sequence"/>
</dbReference>